<proteinExistence type="predicted"/>
<evidence type="ECO:0000256" key="1">
    <source>
        <dbReference type="SAM" id="SignalP"/>
    </source>
</evidence>
<keyword evidence="1" id="KW-0732">Signal</keyword>
<dbReference type="Pfam" id="PF19777">
    <property type="entry name" value="DUF6263"/>
    <property type="match status" value="1"/>
</dbReference>
<keyword evidence="3" id="KW-1185">Reference proteome</keyword>
<dbReference type="RefSeq" id="WP_021169738.1">
    <property type="nucleotide sequence ID" value="NZ_CTRP01000003.1"/>
</dbReference>
<gene>
    <name evidence="2" type="ORF">SpAn4DRAFT_2006</name>
</gene>
<dbReference type="Proteomes" id="UP000049855">
    <property type="component" value="Unassembled WGS sequence"/>
</dbReference>
<dbReference type="InterPro" id="IPR046230">
    <property type="entry name" value="DUF6263"/>
</dbReference>
<protein>
    <recommendedName>
        <fullName evidence="4">Lipoprotein</fullName>
    </recommendedName>
</protein>
<evidence type="ECO:0008006" key="4">
    <source>
        <dbReference type="Google" id="ProtNLM"/>
    </source>
</evidence>
<feature type="signal peptide" evidence="1">
    <location>
        <begin position="1"/>
        <end position="20"/>
    </location>
</feature>
<dbReference type="EMBL" id="CTRP01000003">
    <property type="protein sequence ID" value="CQR71028.1"/>
    <property type="molecule type" value="Genomic_DNA"/>
</dbReference>
<feature type="chain" id="PRO_5038836821" description="Lipoprotein" evidence="1">
    <location>
        <begin position="21"/>
        <end position="312"/>
    </location>
</feature>
<dbReference type="PROSITE" id="PS51257">
    <property type="entry name" value="PROKAR_LIPOPROTEIN"/>
    <property type="match status" value="1"/>
</dbReference>
<accession>A0A0U1KUB2</accession>
<organism evidence="2 3">
    <name type="scientific">Sporomusa ovata</name>
    <dbReference type="NCBI Taxonomy" id="2378"/>
    <lineage>
        <taxon>Bacteria</taxon>
        <taxon>Bacillati</taxon>
        <taxon>Bacillota</taxon>
        <taxon>Negativicutes</taxon>
        <taxon>Selenomonadales</taxon>
        <taxon>Sporomusaceae</taxon>
        <taxon>Sporomusa</taxon>
    </lineage>
</organism>
<reference evidence="3" key="1">
    <citation type="submission" date="2015-03" db="EMBL/GenBank/DDBJ databases">
        <authorList>
            <person name="Nijsse Bart"/>
        </authorList>
    </citation>
    <scope>NUCLEOTIDE SEQUENCE [LARGE SCALE GENOMIC DNA]</scope>
</reference>
<evidence type="ECO:0000313" key="2">
    <source>
        <dbReference type="EMBL" id="CQR71028.1"/>
    </source>
</evidence>
<evidence type="ECO:0000313" key="3">
    <source>
        <dbReference type="Proteomes" id="UP000049855"/>
    </source>
</evidence>
<dbReference type="AlphaFoldDB" id="A0A0U1KUB2"/>
<name>A0A0U1KUB2_9FIRM</name>
<sequence>MNLKKLVAALCAVIILLVVSGCNSTLDLSLNVAKGDKYNTHTLCNQDMIFSVNNKTSKVHQIVDMNLSMDVKDVDKDKNVTIDYKYDSIKISTECAGQRMEYDSKQNNERNPLSQIYGGIIGKSFTVKLDKKGQVLELIGIDDIINSMIDNIKGSEEQKKAFKNSLNQSFGDNAIKSMIKQMTSYYPDKEIKVGDIWDNKYDIKTFFPISVNNKLQLVGVKDGLLNVDVQSTIATDTKNNTIDFMGVKGNVNLNGDSKGNINITKSNGLVQNGTFTQNISGEIELLANQSIPENINMPITMTSTITYETTKQ</sequence>